<dbReference type="EMBL" id="CP003360">
    <property type="protein sequence ID" value="AFM26134.1"/>
    <property type="molecule type" value="Genomic_DNA"/>
</dbReference>
<sequence length="183" mass="20442">MASYNRCWISEKWVCNENPIGEIFEDAYYKFSDGWEYWKDGTGGNADGDELKDTDCWYLVTDTLNGLGYHSAPRNRLSRWKEYFCEVPLKDAAQGDIMAWDLFGVVAIHVEILESKNPITVYDENCWQVNGWGAQDYPKSVDPNGAGPDPDGIGESKNVVGADGKTGIPGTPYIITEVGILDR</sequence>
<dbReference type="STRING" id="706587.Desti_3483"/>
<dbReference type="Proteomes" id="UP000006055">
    <property type="component" value="Chromosome"/>
</dbReference>
<feature type="region of interest" description="Disordered" evidence="1">
    <location>
        <begin position="138"/>
        <end position="164"/>
    </location>
</feature>
<evidence type="ECO:0000313" key="3">
    <source>
        <dbReference type="Proteomes" id="UP000006055"/>
    </source>
</evidence>
<dbReference type="HOGENOM" id="CLU_1472952_0_0_7"/>
<evidence type="ECO:0000256" key="1">
    <source>
        <dbReference type="SAM" id="MobiDB-lite"/>
    </source>
</evidence>
<dbReference type="KEGG" id="dti:Desti_3483"/>
<proteinExistence type="predicted"/>
<reference evidence="3" key="1">
    <citation type="submission" date="2012-06" db="EMBL/GenBank/DDBJ databases">
        <title>Complete sequence of chromosome of Desulfomonile tiedjei DSM 6799.</title>
        <authorList>
            <person name="Lucas S."/>
            <person name="Copeland A."/>
            <person name="Lapidus A."/>
            <person name="Glavina del Rio T."/>
            <person name="Dalin E."/>
            <person name="Tice H."/>
            <person name="Bruce D."/>
            <person name="Goodwin L."/>
            <person name="Pitluck S."/>
            <person name="Peters L."/>
            <person name="Ovchinnikova G."/>
            <person name="Zeytun A."/>
            <person name="Lu M."/>
            <person name="Kyrpides N."/>
            <person name="Mavromatis K."/>
            <person name="Ivanova N."/>
            <person name="Brettin T."/>
            <person name="Detter J.C."/>
            <person name="Han C."/>
            <person name="Larimer F."/>
            <person name="Land M."/>
            <person name="Hauser L."/>
            <person name="Markowitz V."/>
            <person name="Cheng J.-F."/>
            <person name="Hugenholtz P."/>
            <person name="Woyke T."/>
            <person name="Wu D."/>
            <person name="Spring S."/>
            <person name="Schroeder M."/>
            <person name="Brambilla E."/>
            <person name="Klenk H.-P."/>
            <person name="Eisen J.A."/>
        </authorList>
    </citation>
    <scope>NUCLEOTIDE SEQUENCE [LARGE SCALE GENOMIC DNA]</scope>
    <source>
        <strain evidence="3">ATCC 49306 / DSM 6799 / DCB-1</strain>
    </source>
</reference>
<organism evidence="2 3">
    <name type="scientific">Desulfomonile tiedjei (strain ATCC 49306 / DSM 6799 / DCB-1)</name>
    <dbReference type="NCBI Taxonomy" id="706587"/>
    <lineage>
        <taxon>Bacteria</taxon>
        <taxon>Pseudomonadati</taxon>
        <taxon>Thermodesulfobacteriota</taxon>
        <taxon>Desulfomonilia</taxon>
        <taxon>Desulfomonilales</taxon>
        <taxon>Desulfomonilaceae</taxon>
        <taxon>Desulfomonile</taxon>
    </lineage>
</organism>
<evidence type="ECO:0000313" key="2">
    <source>
        <dbReference type="EMBL" id="AFM26134.1"/>
    </source>
</evidence>
<protein>
    <submittedName>
        <fullName evidence="2">Uncharacterized protein</fullName>
    </submittedName>
</protein>
<keyword evidence="3" id="KW-1185">Reference proteome</keyword>
<name>I4C993_DESTA</name>
<accession>I4C993</accession>
<dbReference type="AlphaFoldDB" id="I4C993"/>
<dbReference type="RefSeq" id="WP_014811266.1">
    <property type="nucleotide sequence ID" value="NC_018025.1"/>
</dbReference>
<gene>
    <name evidence="2" type="ordered locus">Desti_3483</name>
</gene>